<keyword evidence="1" id="KW-0812">Transmembrane</keyword>
<evidence type="ECO:0000313" key="2">
    <source>
        <dbReference type="EMBL" id="GFS61974.1"/>
    </source>
</evidence>
<organism evidence="2 3">
    <name type="scientific">Trichonephila inaurata madagascariensis</name>
    <dbReference type="NCBI Taxonomy" id="2747483"/>
    <lineage>
        <taxon>Eukaryota</taxon>
        <taxon>Metazoa</taxon>
        <taxon>Ecdysozoa</taxon>
        <taxon>Arthropoda</taxon>
        <taxon>Chelicerata</taxon>
        <taxon>Arachnida</taxon>
        <taxon>Araneae</taxon>
        <taxon>Araneomorphae</taxon>
        <taxon>Entelegynae</taxon>
        <taxon>Araneoidea</taxon>
        <taxon>Nephilidae</taxon>
        <taxon>Trichonephila</taxon>
        <taxon>Trichonephila inaurata</taxon>
    </lineage>
</organism>
<evidence type="ECO:0000256" key="1">
    <source>
        <dbReference type="SAM" id="Phobius"/>
    </source>
</evidence>
<keyword evidence="1" id="KW-1133">Transmembrane helix</keyword>
<feature type="transmembrane region" description="Helical" evidence="1">
    <location>
        <begin position="5"/>
        <end position="23"/>
    </location>
</feature>
<dbReference type="Proteomes" id="UP000886998">
    <property type="component" value="Unassembled WGS sequence"/>
</dbReference>
<reference evidence="2" key="1">
    <citation type="submission" date="2020-08" db="EMBL/GenBank/DDBJ databases">
        <title>Multicomponent nature underlies the extraordinary mechanical properties of spider dragline silk.</title>
        <authorList>
            <person name="Kono N."/>
            <person name="Nakamura H."/>
            <person name="Mori M."/>
            <person name="Yoshida Y."/>
            <person name="Ohtoshi R."/>
            <person name="Malay A.D."/>
            <person name="Moran D.A.P."/>
            <person name="Tomita M."/>
            <person name="Numata K."/>
            <person name="Arakawa K."/>
        </authorList>
    </citation>
    <scope>NUCLEOTIDE SEQUENCE</scope>
</reference>
<protein>
    <submittedName>
        <fullName evidence="2">Uncharacterized protein</fullName>
    </submittedName>
</protein>
<dbReference type="EMBL" id="BMAV01027750">
    <property type="protein sequence ID" value="GFS61974.1"/>
    <property type="molecule type" value="Genomic_DNA"/>
</dbReference>
<dbReference type="AlphaFoldDB" id="A0A8X6IW10"/>
<sequence>MTVSWILEGVFYFLPFILAILTQGNLPNLIQILAYATIGEFLKYYLLLKHGVRPGSCVESLPLNLNQPNSERKMIPIVHSLMVFKICEALDIQVEFSPKENQNDFKKPENQVGYRFNIPTVQSEKIYLLPKELNLKANLSLKNDSNNFTPQVEHASMNIKPPVVVNNLIVYKMSQALGFNTKLNPVQYSEPFVAKHRKKRLERKIPAVKSPEILKFCEALGIQVRLASP</sequence>
<proteinExistence type="predicted"/>
<keyword evidence="1" id="KW-0472">Membrane</keyword>
<gene>
    <name evidence="2" type="ORF">TNIN_99361</name>
</gene>
<evidence type="ECO:0000313" key="3">
    <source>
        <dbReference type="Proteomes" id="UP000886998"/>
    </source>
</evidence>
<keyword evidence="3" id="KW-1185">Reference proteome</keyword>
<dbReference type="OrthoDB" id="10408538at2759"/>
<name>A0A8X6IW10_9ARAC</name>
<accession>A0A8X6IW10</accession>
<comment type="caution">
    <text evidence="2">The sequence shown here is derived from an EMBL/GenBank/DDBJ whole genome shotgun (WGS) entry which is preliminary data.</text>
</comment>